<proteinExistence type="predicted"/>
<accession>J8AFR6</accession>
<organism evidence="1 2">
    <name type="scientific">Bacillus cereus BAG5X1-1</name>
    <dbReference type="NCBI Taxonomy" id="1053189"/>
    <lineage>
        <taxon>Bacteria</taxon>
        <taxon>Bacillati</taxon>
        <taxon>Bacillota</taxon>
        <taxon>Bacilli</taxon>
        <taxon>Bacillales</taxon>
        <taxon>Bacillaceae</taxon>
        <taxon>Bacillus</taxon>
        <taxon>Bacillus cereus group</taxon>
    </lineage>
</organism>
<evidence type="ECO:0000313" key="1">
    <source>
        <dbReference type="EMBL" id="EJQ38320.1"/>
    </source>
</evidence>
<evidence type="ECO:0008006" key="3">
    <source>
        <dbReference type="Google" id="ProtNLM"/>
    </source>
</evidence>
<evidence type="ECO:0000313" key="2">
    <source>
        <dbReference type="Proteomes" id="UP000006600"/>
    </source>
</evidence>
<name>J8AFR6_BACCE</name>
<protein>
    <recommendedName>
        <fullName evidence="3">DUF3828 domain-containing protein</fullName>
    </recommendedName>
</protein>
<dbReference type="EMBL" id="AHDJ01000060">
    <property type="protein sequence ID" value="EJQ38320.1"/>
    <property type="molecule type" value="Genomic_DNA"/>
</dbReference>
<sequence length="91" mass="10670">MGEELLQQFYPTENYQLPEELKSIPCDMNFYLKEHNQDESTVNVLAEFKNTMTDSIKKTEDKTNVVLKVTVKKENDKWQVTSVEELNVKVI</sequence>
<dbReference type="Proteomes" id="UP000006600">
    <property type="component" value="Unassembled WGS sequence"/>
</dbReference>
<gene>
    <name evidence="1" type="ORF">IEE_05092</name>
</gene>
<dbReference type="PATRIC" id="fig|1053189.3.peg.5191"/>
<reference evidence="1 2" key="1">
    <citation type="submission" date="2012-04" db="EMBL/GenBank/DDBJ databases">
        <title>The Genome Sequence of Bacillus cereus BAG5X1-1.</title>
        <authorList>
            <consortium name="The Broad Institute Genome Sequencing Platform"/>
            <consortium name="The Broad Institute Genome Sequencing Center for Infectious Disease"/>
            <person name="Feldgarden M."/>
            <person name="Van der Auwera G.A."/>
            <person name="Mahillon J."/>
            <person name="Duprez V."/>
            <person name="Timmery S."/>
            <person name="Mattelet C."/>
            <person name="Dierick K."/>
            <person name="Sun M."/>
            <person name="Yu Z."/>
            <person name="Zhu L."/>
            <person name="Hu X."/>
            <person name="Shank E.B."/>
            <person name="Swiecicka I."/>
            <person name="Hansen B.M."/>
            <person name="Andrup L."/>
            <person name="Young S.K."/>
            <person name="Zeng Q."/>
            <person name="Gargeya S."/>
            <person name="Fitzgerald M."/>
            <person name="Haas B."/>
            <person name="Abouelleil A."/>
            <person name="Alvarado L."/>
            <person name="Arachchi H.M."/>
            <person name="Berlin A."/>
            <person name="Chapman S.B."/>
            <person name="Goldberg J."/>
            <person name="Griggs A."/>
            <person name="Gujja S."/>
            <person name="Hansen M."/>
            <person name="Howarth C."/>
            <person name="Imamovic A."/>
            <person name="Larimer J."/>
            <person name="McCowen C."/>
            <person name="Montmayeur A."/>
            <person name="Murphy C."/>
            <person name="Neiman D."/>
            <person name="Pearson M."/>
            <person name="Priest M."/>
            <person name="Roberts A."/>
            <person name="Saif S."/>
            <person name="Shea T."/>
            <person name="Sisk P."/>
            <person name="Sykes S."/>
            <person name="Wortman J."/>
            <person name="Nusbaum C."/>
            <person name="Birren B."/>
        </authorList>
    </citation>
    <scope>NUCLEOTIDE SEQUENCE [LARGE SCALE GENOMIC DNA]</scope>
    <source>
        <strain evidence="1 2">BAG5X1-1</strain>
    </source>
</reference>
<dbReference type="AlphaFoldDB" id="J8AFR6"/>
<comment type="caution">
    <text evidence="1">The sequence shown here is derived from an EMBL/GenBank/DDBJ whole genome shotgun (WGS) entry which is preliminary data.</text>
</comment>
<dbReference type="HOGENOM" id="CLU_2140944_0_0_9"/>